<keyword evidence="3" id="KW-1185">Reference proteome</keyword>
<dbReference type="AlphaFoldDB" id="A0A6A6TI45"/>
<keyword evidence="1" id="KW-1133">Transmembrane helix</keyword>
<dbReference type="EMBL" id="MU004306">
    <property type="protein sequence ID" value="KAF2659580.1"/>
    <property type="molecule type" value="Genomic_DNA"/>
</dbReference>
<reference evidence="2" key="1">
    <citation type="journal article" date="2020" name="Stud. Mycol.">
        <title>101 Dothideomycetes genomes: a test case for predicting lifestyles and emergence of pathogens.</title>
        <authorList>
            <person name="Haridas S."/>
            <person name="Albert R."/>
            <person name="Binder M."/>
            <person name="Bloem J."/>
            <person name="Labutti K."/>
            <person name="Salamov A."/>
            <person name="Andreopoulos B."/>
            <person name="Baker S."/>
            <person name="Barry K."/>
            <person name="Bills G."/>
            <person name="Bluhm B."/>
            <person name="Cannon C."/>
            <person name="Castanera R."/>
            <person name="Culley D."/>
            <person name="Daum C."/>
            <person name="Ezra D."/>
            <person name="Gonzalez J."/>
            <person name="Henrissat B."/>
            <person name="Kuo A."/>
            <person name="Liang C."/>
            <person name="Lipzen A."/>
            <person name="Lutzoni F."/>
            <person name="Magnuson J."/>
            <person name="Mondo S."/>
            <person name="Nolan M."/>
            <person name="Ohm R."/>
            <person name="Pangilinan J."/>
            <person name="Park H.-J."/>
            <person name="Ramirez L."/>
            <person name="Alfaro M."/>
            <person name="Sun H."/>
            <person name="Tritt A."/>
            <person name="Yoshinaga Y."/>
            <person name="Zwiers L.-H."/>
            <person name="Turgeon B."/>
            <person name="Goodwin S."/>
            <person name="Spatafora J."/>
            <person name="Crous P."/>
            <person name="Grigoriev I."/>
        </authorList>
    </citation>
    <scope>NUCLEOTIDE SEQUENCE</scope>
    <source>
        <strain evidence="2">CBS 122681</strain>
    </source>
</reference>
<evidence type="ECO:0000313" key="3">
    <source>
        <dbReference type="Proteomes" id="UP000799324"/>
    </source>
</evidence>
<feature type="non-terminal residue" evidence="2">
    <location>
        <position position="382"/>
    </location>
</feature>
<name>A0A6A6TI45_9PLEO</name>
<evidence type="ECO:0000313" key="2">
    <source>
        <dbReference type="EMBL" id="KAF2659580.1"/>
    </source>
</evidence>
<feature type="transmembrane region" description="Helical" evidence="1">
    <location>
        <begin position="300"/>
        <end position="321"/>
    </location>
</feature>
<keyword evidence="1" id="KW-0812">Transmembrane</keyword>
<feature type="non-terminal residue" evidence="2">
    <location>
        <position position="1"/>
    </location>
</feature>
<dbReference type="OrthoDB" id="3540210at2759"/>
<gene>
    <name evidence="2" type="ORF">K491DRAFT_566802</name>
</gene>
<evidence type="ECO:0000256" key="1">
    <source>
        <dbReference type="SAM" id="Phobius"/>
    </source>
</evidence>
<protein>
    <submittedName>
        <fullName evidence="2">Uncharacterized protein</fullName>
    </submittedName>
</protein>
<keyword evidence="1" id="KW-0472">Membrane</keyword>
<accession>A0A6A6TI45</accession>
<proteinExistence type="predicted"/>
<dbReference type="Proteomes" id="UP000799324">
    <property type="component" value="Unassembled WGS sequence"/>
</dbReference>
<sequence>GEEKYATDWIKNVPEAYINQSLTDVKLYQFGKGTVDGCVGTTANVTRGYNDTFCVTRYMQQNFQAAYSLWHVLFCSLRCQRANISSDFDPIPDFRVENADVTLVAILNKALYAGETQDPLFNATTKVEARSKIDFYKSNSDLNVLGCTEQYQFCNLGNGACTDLTGLYGINQSVAGRNDLSLSPTQKAVFALVWKAAWASSIQWSLEILADTMLLAQDSANGIYSTALNDDQWELEAQNMHNIALAVLQRRVFEYASPENIEIQPGLMSHQRINAPTDPLMQDLCGRQKVRASDHVSINVLGMAIILVVGGICILLDWFFIEQIFWWRSVTHAKQTKKADWMATSTLQLQRQALEARGIGPWSVRDHEFPVLAQRGQMFYGL</sequence>
<organism evidence="2 3">
    <name type="scientific">Lophiostoma macrostomum CBS 122681</name>
    <dbReference type="NCBI Taxonomy" id="1314788"/>
    <lineage>
        <taxon>Eukaryota</taxon>
        <taxon>Fungi</taxon>
        <taxon>Dikarya</taxon>
        <taxon>Ascomycota</taxon>
        <taxon>Pezizomycotina</taxon>
        <taxon>Dothideomycetes</taxon>
        <taxon>Pleosporomycetidae</taxon>
        <taxon>Pleosporales</taxon>
        <taxon>Lophiostomataceae</taxon>
        <taxon>Lophiostoma</taxon>
    </lineage>
</organism>